<evidence type="ECO:0000256" key="3">
    <source>
        <dbReference type="ARBA" id="ARBA00022490"/>
    </source>
</evidence>
<dbReference type="GO" id="GO:0070042">
    <property type="term" value="F:rRNA (uridine-N3-)-methyltransferase activity"/>
    <property type="evidence" value="ECO:0007669"/>
    <property type="project" value="TreeGrafter"/>
</dbReference>
<dbReference type="STRING" id="1703779.AMJ83_05035"/>
<dbReference type="InterPro" id="IPR015947">
    <property type="entry name" value="PUA-like_sf"/>
</dbReference>
<comment type="similarity">
    <text evidence="2 10">Belongs to the RNA methyltransferase RsmE family.</text>
</comment>
<reference evidence="13 14" key="1">
    <citation type="journal article" date="2015" name="Microbiome">
        <title>Genomic resolution of linkages in carbon, nitrogen, and sulfur cycling among widespread estuary sediment bacteria.</title>
        <authorList>
            <person name="Baker B.J."/>
            <person name="Lazar C.S."/>
            <person name="Teske A.P."/>
            <person name="Dick G.J."/>
        </authorList>
    </citation>
    <scope>NUCLEOTIDE SEQUENCE [LARGE SCALE GENOMIC DNA]</scope>
    <source>
        <strain evidence="13">SM23_42</strain>
    </source>
</reference>
<protein>
    <recommendedName>
        <fullName evidence="10">Ribosomal RNA small subunit methyltransferase E</fullName>
        <ecNumber evidence="10">2.1.1.193</ecNumber>
    </recommendedName>
</protein>
<evidence type="ECO:0000256" key="2">
    <source>
        <dbReference type="ARBA" id="ARBA00005528"/>
    </source>
</evidence>
<dbReference type="SUPFAM" id="SSF75217">
    <property type="entry name" value="alpha/beta knot"/>
    <property type="match status" value="1"/>
</dbReference>
<dbReference type="SUPFAM" id="SSF88697">
    <property type="entry name" value="PUA domain-like"/>
    <property type="match status" value="1"/>
</dbReference>
<comment type="caution">
    <text evidence="13">The sequence shown here is derived from an EMBL/GenBank/DDBJ whole genome shotgun (WGS) entry which is preliminary data.</text>
</comment>
<evidence type="ECO:0000256" key="10">
    <source>
        <dbReference type="PIRNR" id="PIRNR015601"/>
    </source>
</evidence>
<keyword evidence="7 10" id="KW-0949">S-adenosyl-L-methionine</keyword>
<dbReference type="AlphaFoldDB" id="A0A0S8FVZ4"/>
<dbReference type="InterPro" id="IPR046886">
    <property type="entry name" value="RsmE_MTase_dom"/>
</dbReference>
<proteinExistence type="inferred from homology"/>
<dbReference type="InterPro" id="IPR046887">
    <property type="entry name" value="RsmE_PUA-like"/>
</dbReference>
<dbReference type="PATRIC" id="fig|1703779.3.peg.1225"/>
<comment type="subcellular location">
    <subcellularLocation>
        <location evidence="1 10">Cytoplasm</location>
    </subcellularLocation>
</comment>
<dbReference type="GO" id="GO:0005737">
    <property type="term" value="C:cytoplasm"/>
    <property type="evidence" value="ECO:0007669"/>
    <property type="project" value="UniProtKB-SubCell"/>
</dbReference>
<dbReference type="Pfam" id="PF20260">
    <property type="entry name" value="PUA_4"/>
    <property type="match status" value="1"/>
</dbReference>
<keyword evidence="6 10" id="KW-0808">Transferase</keyword>
<sequence>MIDHNIFYIPPHFFSGNEVTIQDPELHHIKKVLRKKVGERICLIDGRGHRFEAEITGLSKSLMKVRVLHKRRMPRKRPIEITVGFVPVKGLRNETIVEKGTELGVKRFVAFVSKRSVIKDFSKQKIERFKKIAASALAQSQQYYMPEVFFDKNLETLLANSEEYDCVLLADPRGKSEVPLGGRRILLMIGPEGGFADSEMDACVQHGVQFLSLGPTRLRSETAAIVGVSKILAAYRLI</sequence>
<dbReference type="PANTHER" id="PTHR30027:SF3">
    <property type="entry name" value="16S RRNA (URACIL(1498)-N(3))-METHYLTRANSFERASE"/>
    <property type="match status" value="1"/>
</dbReference>
<evidence type="ECO:0000259" key="12">
    <source>
        <dbReference type="Pfam" id="PF20260"/>
    </source>
</evidence>
<comment type="function">
    <text evidence="8 10">Specifically methylates the N3 position of the uracil ring of uridine 1498 (m3U1498) in 16S rRNA. Acts on the fully assembled 30S ribosomal subunit.</text>
</comment>
<dbReference type="InterPro" id="IPR006700">
    <property type="entry name" value="RsmE"/>
</dbReference>
<dbReference type="Gene3D" id="3.40.1280.10">
    <property type="match status" value="1"/>
</dbReference>
<evidence type="ECO:0000256" key="1">
    <source>
        <dbReference type="ARBA" id="ARBA00004496"/>
    </source>
</evidence>
<dbReference type="EMBL" id="LJUJ01000008">
    <property type="protein sequence ID" value="KPK63821.1"/>
    <property type="molecule type" value="Genomic_DNA"/>
</dbReference>
<dbReference type="CDD" id="cd18084">
    <property type="entry name" value="RsmE-like"/>
    <property type="match status" value="1"/>
</dbReference>
<evidence type="ECO:0000313" key="14">
    <source>
        <dbReference type="Proteomes" id="UP000051373"/>
    </source>
</evidence>
<dbReference type="Pfam" id="PF04452">
    <property type="entry name" value="Methyltrans_RNA"/>
    <property type="match status" value="1"/>
</dbReference>
<evidence type="ECO:0000259" key="11">
    <source>
        <dbReference type="Pfam" id="PF04452"/>
    </source>
</evidence>
<feature type="domain" description="Ribosomal RNA small subunit methyltransferase E methyltransferase" evidence="11">
    <location>
        <begin position="76"/>
        <end position="230"/>
    </location>
</feature>
<evidence type="ECO:0000256" key="5">
    <source>
        <dbReference type="ARBA" id="ARBA00022603"/>
    </source>
</evidence>
<gene>
    <name evidence="13" type="ORF">AMJ83_05035</name>
</gene>
<keyword evidence="4 10" id="KW-0698">rRNA processing</keyword>
<dbReference type="GO" id="GO:0070475">
    <property type="term" value="P:rRNA base methylation"/>
    <property type="evidence" value="ECO:0007669"/>
    <property type="project" value="TreeGrafter"/>
</dbReference>
<dbReference type="InterPro" id="IPR029028">
    <property type="entry name" value="Alpha/beta_knot_MTases"/>
</dbReference>
<keyword evidence="3 10" id="KW-0963">Cytoplasm</keyword>
<keyword evidence="5 10" id="KW-0489">Methyltransferase</keyword>
<comment type="catalytic activity">
    <reaction evidence="9 10">
        <text>uridine(1498) in 16S rRNA + S-adenosyl-L-methionine = N(3)-methyluridine(1498) in 16S rRNA + S-adenosyl-L-homocysteine + H(+)</text>
        <dbReference type="Rhea" id="RHEA:42920"/>
        <dbReference type="Rhea" id="RHEA-COMP:10283"/>
        <dbReference type="Rhea" id="RHEA-COMP:10284"/>
        <dbReference type="ChEBI" id="CHEBI:15378"/>
        <dbReference type="ChEBI" id="CHEBI:57856"/>
        <dbReference type="ChEBI" id="CHEBI:59789"/>
        <dbReference type="ChEBI" id="CHEBI:65315"/>
        <dbReference type="ChEBI" id="CHEBI:74502"/>
        <dbReference type="EC" id="2.1.1.193"/>
    </reaction>
</comment>
<organism evidence="13 14">
    <name type="scientific">candidate division WOR_3 bacterium SM23_42</name>
    <dbReference type="NCBI Taxonomy" id="1703779"/>
    <lineage>
        <taxon>Bacteria</taxon>
        <taxon>Bacteria division WOR-3</taxon>
    </lineage>
</organism>
<feature type="domain" description="Ribosomal RNA small subunit methyltransferase E PUA-like" evidence="12">
    <location>
        <begin position="21"/>
        <end position="67"/>
    </location>
</feature>
<accession>A0A0S8FVZ4</accession>
<dbReference type="Proteomes" id="UP000051373">
    <property type="component" value="Unassembled WGS sequence"/>
</dbReference>
<name>A0A0S8FVZ4_UNCW3</name>
<dbReference type="NCBIfam" id="TIGR00046">
    <property type="entry name" value="RsmE family RNA methyltransferase"/>
    <property type="match status" value="1"/>
</dbReference>
<evidence type="ECO:0000256" key="6">
    <source>
        <dbReference type="ARBA" id="ARBA00022679"/>
    </source>
</evidence>
<dbReference type="PANTHER" id="PTHR30027">
    <property type="entry name" value="RIBOSOMAL RNA SMALL SUBUNIT METHYLTRANSFERASE E"/>
    <property type="match status" value="1"/>
</dbReference>
<dbReference type="InterPro" id="IPR029026">
    <property type="entry name" value="tRNA_m1G_MTases_N"/>
</dbReference>
<evidence type="ECO:0000256" key="4">
    <source>
        <dbReference type="ARBA" id="ARBA00022552"/>
    </source>
</evidence>
<dbReference type="PIRSF" id="PIRSF015601">
    <property type="entry name" value="MTase_slr0722"/>
    <property type="match status" value="1"/>
</dbReference>
<evidence type="ECO:0000256" key="8">
    <source>
        <dbReference type="ARBA" id="ARBA00025699"/>
    </source>
</evidence>
<evidence type="ECO:0000256" key="7">
    <source>
        <dbReference type="ARBA" id="ARBA00022691"/>
    </source>
</evidence>
<evidence type="ECO:0000313" key="13">
    <source>
        <dbReference type="EMBL" id="KPK63821.1"/>
    </source>
</evidence>
<evidence type="ECO:0000256" key="9">
    <source>
        <dbReference type="ARBA" id="ARBA00047944"/>
    </source>
</evidence>
<dbReference type="EC" id="2.1.1.193" evidence="10"/>